<evidence type="ECO:0000313" key="1">
    <source>
        <dbReference type="EMBL" id="OPJ90428.1"/>
    </source>
</evidence>
<organism evidence="1 2">
    <name type="scientific">Patagioenas fasciata monilis</name>
    <dbReference type="NCBI Taxonomy" id="372326"/>
    <lineage>
        <taxon>Eukaryota</taxon>
        <taxon>Metazoa</taxon>
        <taxon>Chordata</taxon>
        <taxon>Craniata</taxon>
        <taxon>Vertebrata</taxon>
        <taxon>Euteleostomi</taxon>
        <taxon>Archelosauria</taxon>
        <taxon>Archosauria</taxon>
        <taxon>Dinosauria</taxon>
        <taxon>Saurischia</taxon>
        <taxon>Theropoda</taxon>
        <taxon>Coelurosauria</taxon>
        <taxon>Aves</taxon>
        <taxon>Neognathae</taxon>
        <taxon>Neoaves</taxon>
        <taxon>Columbimorphae</taxon>
        <taxon>Columbiformes</taxon>
        <taxon>Columbidae</taxon>
        <taxon>Patagioenas</taxon>
    </lineage>
</organism>
<name>A0A1V4L202_PATFA</name>
<accession>A0A1V4L202</accession>
<reference evidence="1 2" key="1">
    <citation type="submission" date="2016-02" db="EMBL/GenBank/DDBJ databases">
        <title>Band-tailed pigeon sequencing and assembly.</title>
        <authorList>
            <person name="Soares A.E."/>
            <person name="Novak B.J."/>
            <person name="Rice E.S."/>
            <person name="O'Connell B."/>
            <person name="Chang D."/>
            <person name="Weber S."/>
            <person name="Shapiro B."/>
        </authorList>
    </citation>
    <scope>NUCLEOTIDE SEQUENCE [LARGE SCALE GENOMIC DNA]</scope>
    <source>
        <strain evidence="1">BTP2013</strain>
        <tissue evidence="1">Blood</tissue>
    </source>
</reference>
<keyword evidence="2" id="KW-1185">Reference proteome</keyword>
<protein>
    <submittedName>
        <fullName evidence="1">Uncharacterized protein</fullName>
    </submittedName>
</protein>
<dbReference type="AlphaFoldDB" id="A0A1V4L202"/>
<dbReference type="EMBL" id="LSYS01000242">
    <property type="protein sequence ID" value="OPJ90428.1"/>
    <property type="molecule type" value="Genomic_DNA"/>
</dbReference>
<proteinExistence type="predicted"/>
<dbReference type="Proteomes" id="UP000190648">
    <property type="component" value="Unassembled WGS sequence"/>
</dbReference>
<comment type="caution">
    <text evidence="1">The sequence shown here is derived from an EMBL/GenBank/DDBJ whole genome shotgun (WGS) entry which is preliminary data.</text>
</comment>
<sequence>MVQVWKVNSTSLCPTSPMATGYSALQAHRRSLLLRDWRGTACRKTSWKHCLHQVLSCTWTALRCKLSKTCIGEREKGSILPVEG</sequence>
<gene>
    <name evidence="1" type="ORF">AV530_008622</name>
</gene>
<evidence type="ECO:0000313" key="2">
    <source>
        <dbReference type="Proteomes" id="UP000190648"/>
    </source>
</evidence>